<dbReference type="Proteomes" id="UP000199071">
    <property type="component" value="Unassembled WGS sequence"/>
</dbReference>
<name>A0A1G6DEX6_9HYPH</name>
<dbReference type="AlphaFoldDB" id="A0A1G6DEX6"/>
<dbReference type="RefSeq" id="WP_090877930.1">
    <property type="nucleotide sequence ID" value="NZ_FMXQ01000007.1"/>
</dbReference>
<feature type="region of interest" description="Disordered" evidence="1">
    <location>
        <begin position="1"/>
        <end position="30"/>
    </location>
</feature>
<keyword evidence="2" id="KW-1133">Transmembrane helix</keyword>
<sequence>MTTPRKTTANRRKKAPAPDRAPGEAKERGTSTWEWAVAAVGGVILSGMVGYLVWDAIAGSAGGPPDITVAPAATIAAGDRYLVEIVVANRGQATGADVRVRGALTDGDQTLEESTVTFDFVPEQSTRRGGLYFAHDPQSARLSLRVEGYVEP</sequence>
<proteinExistence type="predicted"/>
<reference evidence="3 4" key="1">
    <citation type="submission" date="2016-10" db="EMBL/GenBank/DDBJ databases">
        <authorList>
            <person name="de Groot N.N."/>
        </authorList>
    </citation>
    <scope>NUCLEOTIDE SEQUENCE [LARGE SCALE GENOMIC DNA]</scope>
    <source>
        <strain evidence="3 4">ATCC 35022</strain>
    </source>
</reference>
<dbReference type="EMBL" id="FMXQ01000007">
    <property type="protein sequence ID" value="SDB43714.1"/>
    <property type="molecule type" value="Genomic_DNA"/>
</dbReference>
<evidence type="ECO:0000313" key="3">
    <source>
        <dbReference type="EMBL" id="SDB43714.1"/>
    </source>
</evidence>
<keyword evidence="2" id="KW-0812">Transmembrane</keyword>
<organism evidence="3 4">
    <name type="scientific">Bauldia litoralis</name>
    <dbReference type="NCBI Taxonomy" id="665467"/>
    <lineage>
        <taxon>Bacteria</taxon>
        <taxon>Pseudomonadati</taxon>
        <taxon>Pseudomonadota</taxon>
        <taxon>Alphaproteobacteria</taxon>
        <taxon>Hyphomicrobiales</taxon>
        <taxon>Kaistiaceae</taxon>
        <taxon>Bauldia</taxon>
    </lineage>
</organism>
<keyword evidence="2" id="KW-0472">Membrane</keyword>
<evidence type="ECO:0000256" key="2">
    <source>
        <dbReference type="SAM" id="Phobius"/>
    </source>
</evidence>
<evidence type="ECO:0000313" key="4">
    <source>
        <dbReference type="Proteomes" id="UP000199071"/>
    </source>
</evidence>
<protein>
    <submittedName>
        <fullName evidence="3">TIGR02588 family protein</fullName>
    </submittedName>
</protein>
<feature type="transmembrane region" description="Helical" evidence="2">
    <location>
        <begin position="35"/>
        <end position="54"/>
    </location>
</feature>
<evidence type="ECO:0000256" key="1">
    <source>
        <dbReference type="SAM" id="MobiDB-lite"/>
    </source>
</evidence>
<dbReference type="OrthoDB" id="1445569at2"/>
<gene>
    <name evidence="3" type="ORF">SAMN02982931_03299</name>
</gene>
<dbReference type="STRING" id="665467.SAMN02982931_03299"/>
<accession>A0A1G6DEX6</accession>
<keyword evidence="4" id="KW-1185">Reference proteome</keyword>